<feature type="transmembrane region" description="Helical" evidence="5">
    <location>
        <begin position="104"/>
        <end position="129"/>
    </location>
</feature>
<dbReference type="PROSITE" id="PS50262">
    <property type="entry name" value="G_PROTEIN_RECEP_F1_2"/>
    <property type="match status" value="1"/>
</dbReference>
<evidence type="ECO:0000256" key="3">
    <source>
        <dbReference type="ARBA" id="ARBA00022989"/>
    </source>
</evidence>
<organism evidence="7 8">
    <name type="scientific">Elysia chlorotica</name>
    <name type="common">Eastern emerald elysia</name>
    <name type="synonym">Sea slug</name>
    <dbReference type="NCBI Taxonomy" id="188477"/>
    <lineage>
        <taxon>Eukaryota</taxon>
        <taxon>Metazoa</taxon>
        <taxon>Spiralia</taxon>
        <taxon>Lophotrochozoa</taxon>
        <taxon>Mollusca</taxon>
        <taxon>Gastropoda</taxon>
        <taxon>Heterobranchia</taxon>
        <taxon>Euthyneura</taxon>
        <taxon>Panpulmonata</taxon>
        <taxon>Sacoglossa</taxon>
        <taxon>Placobranchoidea</taxon>
        <taxon>Plakobranchidae</taxon>
        <taxon>Elysia</taxon>
    </lineage>
</organism>
<evidence type="ECO:0000259" key="6">
    <source>
        <dbReference type="PROSITE" id="PS50262"/>
    </source>
</evidence>
<keyword evidence="4 5" id="KW-0472">Membrane</keyword>
<comment type="subcellular location">
    <subcellularLocation>
        <location evidence="1">Membrane</location>
    </subcellularLocation>
</comment>
<evidence type="ECO:0000256" key="4">
    <source>
        <dbReference type="ARBA" id="ARBA00023136"/>
    </source>
</evidence>
<proteinExistence type="predicted"/>
<evidence type="ECO:0000256" key="1">
    <source>
        <dbReference type="ARBA" id="ARBA00004370"/>
    </source>
</evidence>
<comment type="caution">
    <text evidence="7">The sequence shown here is derived from an EMBL/GenBank/DDBJ whole genome shotgun (WGS) entry which is preliminary data.</text>
</comment>
<dbReference type="GO" id="GO:0016020">
    <property type="term" value="C:membrane"/>
    <property type="evidence" value="ECO:0007669"/>
    <property type="project" value="UniProtKB-SubCell"/>
</dbReference>
<dbReference type="AlphaFoldDB" id="A0A3S1B4I8"/>
<dbReference type="OrthoDB" id="6091802at2759"/>
<dbReference type="InterPro" id="IPR017452">
    <property type="entry name" value="GPCR_Rhodpsn_7TM"/>
</dbReference>
<gene>
    <name evidence="7" type="ORF">EGW08_012556</name>
</gene>
<evidence type="ECO:0000313" key="7">
    <source>
        <dbReference type="EMBL" id="RUS79672.1"/>
    </source>
</evidence>
<feature type="transmembrane region" description="Helical" evidence="5">
    <location>
        <begin position="28"/>
        <end position="54"/>
    </location>
</feature>
<sequence>MTEPLVASSNSTYQKSADTMITHRERDIVVFATSLGSFPVCTFGIVSNIINIIVFTNIGFAESVNVCLVALAAFDLCSHVIIMGVASLGILVSQKVKDLDFDPVSLITLVACFLNGSLYSTVCFISFFMNVERSTACFISSFMNVERCLCFVVPLKVKAIITPRRSALVIVLFFLASICSIVPAYLCLKLDWRSSGVLNRTVLGIVGWDRIRPECLM</sequence>
<keyword evidence="2 5" id="KW-0812">Transmembrane</keyword>
<dbReference type="Gene3D" id="1.20.1070.10">
    <property type="entry name" value="Rhodopsin 7-helix transmembrane proteins"/>
    <property type="match status" value="1"/>
</dbReference>
<dbReference type="EMBL" id="RQTK01000435">
    <property type="protein sequence ID" value="RUS79672.1"/>
    <property type="molecule type" value="Genomic_DNA"/>
</dbReference>
<feature type="transmembrane region" description="Helical" evidence="5">
    <location>
        <begin position="66"/>
        <end position="92"/>
    </location>
</feature>
<dbReference type="SUPFAM" id="SSF81321">
    <property type="entry name" value="Family A G protein-coupled receptor-like"/>
    <property type="match status" value="1"/>
</dbReference>
<keyword evidence="8" id="KW-1185">Reference proteome</keyword>
<feature type="domain" description="G-protein coupled receptors family 1 profile" evidence="6">
    <location>
        <begin position="47"/>
        <end position="217"/>
    </location>
</feature>
<evidence type="ECO:0000256" key="2">
    <source>
        <dbReference type="ARBA" id="ARBA00022692"/>
    </source>
</evidence>
<evidence type="ECO:0000313" key="8">
    <source>
        <dbReference type="Proteomes" id="UP000271974"/>
    </source>
</evidence>
<dbReference type="Proteomes" id="UP000271974">
    <property type="component" value="Unassembled WGS sequence"/>
</dbReference>
<feature type="transmembrane region" description="Helical" evidence="5">
    <location>
        <begin position="167"/>
        <end position="188"/>
    </location>
</feature>
<accession>A0A3S1B4I8</accession>
<keyword evidence="3 5" id="KW-1133">Transmembrane helix</keyword>
<evidence type="ECO:0000256" key="5">
    <source>
        <dbReference type="SAM" id="Phobius"/>
    </source>
</evidence>
<name>A0A3S1B4I8_ELYCH</name>
<protein>
    <recommendedName>
        <fullName evidence="6">G-protein coupled receptors family 1 profile domain-containing protein</fullName>
    </recommendedName>
</protein>
<reference evidence="7 8" key="1">
    <citation type="submission" date="2019-01" db="EMBL/GenBank/DDBJ databases">
        <title>A draft genome assembly of the solar-powered sea slug Elysia chlorotica.</title>
        <authorList>
            <person name="Cai H."/>
            <person name="Li Q."/>
            <person name="Fang X."/>
            <person name="Li J."/>
            <person name="Curtis N.E."/>
            <person name="Altenburger A."/>
            <person name="Shibata T."/>
            <person name="Feng M."/>
            <person name="Maeda T."/>
            <person name="Schwartz J.A."/>
            <person name="Shigenobu S."/>
            <person name="Lundholm N."/>
            <person name="Nishiyama T."/>
            <person name="Yang H."/>
            <person name="Hasebe M."/>
            <person name="Li S."/>
            <person name="Pierce S.K."/>
            <person name="Wang J."/>
        </authorList>
    </citation>
    <scope>NUCLEOTIDE SEQUENCE [LARGE SCALE GENOMIC DNA]</scope>
    <source>
        <strain evidence="7">EC2010</strain>
        <tissue evidence="7">Whole organism of an adult</tissue>
    </source>
</reference>